<name>J0WIR9_AURST</name>
<feature type="domain" description="CCHC-type" evidence="4">
    <location>
        <begin position="120"/>
        <end position="133"/>
    </location>
</feature>
<dbReference type="GO" id="GO:0006397">
    <property type="term" value="P:mRNA processing"/>
    <property type="evidence" value="ECO:0007669"/>
    <property type="project" value="UniProtKB-KW"/>
</dbReference>
<evidence type="ECO:0000259" key="4">
    <source>
        <dbReference type="PROSITE" id="PS50158"/>
    </source>
</evidence>
<keyword evidence="2" id="KW-0862">Zinc</keyword>
<proteinExistence type="predicted"/>
<gene>
    <name evidence="5" type="ORF">AURDEDRAFT_178796</name>
</gene>
<feature type="region of interest" description="Disordered" evidence="3">
    <location>
        <begin position="150"/>
        <end position="187"/>
    </location>
</feature>
<protein>
    <recommendedName>
        <fullName evidence="4">CCHC-type domain-containing protein</fullName>
    </recommendedName>
</protein>
<keyword evidence="6" id="KW-1185">Reference proteome</keyword>
<organism evidence="5 6">
    <name type="scientific">Auricularia subglabra (strain TFB-10046 / SS5)</name>
    <name type="common">White-rot fungus</name>
    <name type="synonym">Auricularia delicata (strain TFB10046)</name>
    <dbReference type="NCBI Taxonomy" id="717982"/>
    <lineage>
        <taxon>Eukaryota</taxon>
        <taxon>Fungi</taxon>
        <taxon>Dikarya</taxon>
        <taxon>Basidiomycota</taxon>
        <taxon>Agaricomycotina</taxon>
        <taxon>Agaricomycetes</taxon>
        <taxon>Auriculariales</taxon>
        <taxon>Auriculariaceae</taxon>
        <taxon>Auricularia</taxon>
    </lineage>
</organism>
<keyword evidence="2" id="KW-0479">Metal-binding</keyword>
<dbReference type="InterPro" id="IPR001878">
    <property type="entry name" value="Znf_CCHC"/>
</dbReference>
<keyword evidence="2" id="KW-0863">Zinc-finger</keyword>
<evidence type="ECO:0000256" key="3">
    <source>
        <dbReference type="SAM" id="MobiDB-lite"/>
    </source>
</evidence>
<feature type="region of interest" description="Disordered" evidence="3">
    <location>
        <begin position="63"/>
        <end position="110"/>
    </location>
</feature>
<evidence type="ECO:0000313" key="5">
    <source>
        <dbReference type="EMBL" id="EJD32173.1"/>
    </source>
</evidence>
<dbReference type="Proteomes" id="UP000006514">
    <property type="component" value="Unassembled WGS sequence"/>
</dbReference>
<dbReference type="KEGG" id="adl:AURDEDRAFT_178796"/>
<feature type="compositionally biased region" description="Low complexity" evidence="3">
    <location>
        <begin position="171"/>
        <end position="186"/>
    </location>
</feature>
<dbReference type="GO" id="GO:0003676">
    <property type="term" value="F:nucleic acid binding"/>
    <property type="evidence" value="ECO:0007669"/>
    <property type="project" value="InterPro"/>
</dbReference>
<feature type="compositionally biased region" description="Low complexity" evidence="3">
    <location>
        <begin position="63"/>
        <end position="86"/>
    </location>
</feature>
<evidence type="ECO:0000313" key="6">
    <source>
        <dbReference type="Proteomes" id="UP000006514"/>
    </source>
</evidence>
<accession>J0WIR9</accession>
<evidence type="ECO:0000256" key="1">
    <source>
        <dbReference type="ARBA" id="ARBA00022664"/>
    </source>
</evidence>
<dbReference type="PROSITE" id="PS50158">
    <property type="entry name" value="ZF_CCHC"/>
    <property type="match status" value="1"/>
</dbReference>
<keyword evidence="1" id="KW-0507">mRNA processing</keyword>
<dbReference type="SUPFAM" id="SSF57756">
    <property type="entry name" value="Retrovirus zinc finger-like domains"/>
    <property type="match status" value="1"/>
</dbReference>
<evidence type="ECO:0000256" key="2">
    <source>
        <dbReference type="PROSITE-ProRule" id="PRU00047"/>
    </source>
</evidence>
<feature type="compositionally biased region" description="Basic and acidic residues" evidence="3">
    <location>
        <begin position="150"/>
        <end position="162"/>
    </location>
</feature>
<dbReference type="EMBL" id="JH689250">
    <property type="protein sequence ID" value="EJD32173.1"/>
    <property type="molecule type" value="Genomic_DNA"/>
</dbReference>
<reference evidence="6" key="1">
    <citation type="journal article" date="2012" name="Science">
        <title>The Paleozoic origin of enzymatic lignin decomposition reconstructed from 31 fungal genomes.</title>
        <authorList>
            <person name="Floudas D."/>
            <person name="Binder M."/>
            <person name="Riley R."/>
            <person name="Barry K."/>
            <person name="Blanchette R.A."/>
            <person name="Henrissat B."/>
            <person name="Martinez A.T."/>
            <person name="Otillar R."/>
            <person name="Spatafora J.W."/>
            <person name="Yadav J.S."/>
            <person name="Aerts A."/>
            <person name="Benoit I."/>
            <person name="Boyd A."/>
            <person name="Carlson A."/>
            <person name="Copeland A."/>
            <person name="Coutinho P.M."/>
            <person name="de Vries R.P."/>
            <person name="Ferreira P."/>
            <person name="Findley K."/>
            <person name="Foster B."/>
            <person name="Gaskell J."/>
            <person name="Glotzer D."/>
            <person name="Gorecki P."/>
            <person name="Heitman J."/>
            <person name="Hesse C."/>
            <person name="Hori C."/>
            <person name="Igarashi K."/>
            <person name="Jurgens J.A."/>
            <person name="Kallen N."/>
            <person name="Kersten P."/>
            <person name="Kohler A."/>
            <person name="Kuees U."/>
            <person name="Kumar T.K.A."/>
            <person name="Kuo A."/>
            <person name="LaButti K."/>
            <person name="Larrondo L.F."/>
            <person name="Lindquist E."/>
            <person name="Ling A."/>
            <person name="Lombard V."/>
            <person name="Lucas S."/>
            <person name="Lundell T."/>
            <person name="Martin R."/>
            <person name="McLaughlin D.J."/>
            <person name="Morgenstern I."/>
            <person name="Morin E."/>
            <person name="Murat C."/>
            <person name="Nagy L.G."/>
            <person name="Nolan M."/>
            <person name="Ohm R.A."/>
            <person name="Patyshakuliyeva A."/>
            <person name="Rokas A."/>
            <person name="Ruiz-Duenas F.J."/>
            <person name="Sabat G."/>
            <person name="Salamov A."/>
            <person name="Samejima M."/>
            <person name="Schmutz J."/>
            <person name="Slot J.C."/>
            <person name="St John F."/>
            <person name="Stenlid J."/>
            <person name="Sun H."/>
            <person name="Sun S."/>
            <person name="Syed K."/>
            <person name="Tsang A."/>
            <person name="Wiebenga A."/>
            <person name="Young D."/>
            <person name="Pisabarro A."/>
            <person name="Eastwood D.C."/>
            <person name="Martin F."/>
            <person name="Cullen D."/>
            <person name="Grigoriev I.V."/>
            <person name="Hibbett D.S."/>
        </authorList>
    </citation>
    <scope>NUCLEOTIDE SEQUENCE [LARGE SCALE GENOMIC DNA]</scope>
    <source>
        <strain evidence="6">TFB10046</strain>
    </source>
</reference>
<dbReference type="InParanoid" id="J0WIR9"/>
<dbReference type="AlphaFoldDB" id="J0WIR9"/>
<dbReference type="GO" id="GO:0008270">
    <property type="term" value="F:zinc ion binding"/>
    <property type="evidence" value="ECO:0007669"/>
    <property type="project" value="UniProtKB-KW"/>
</dbReference>
<sequence>MASTGTFFHMLGLFDKASAFTGSNWAKFKTEFIMTFQSDPDFIGVLDGTVISNAAAVSAAISSASSAPTATPAPATPAVRSRPQRSSCRRRQQHDSDSESSMSDVEDLNWGNVDGDPDACHRCGRHGHRARDCIVNMPRDVKDRIMDEVRNKNREHRKEQRQTRAHHHRSPSSSSSSSDYSSSSASAHRGMYTYTPWHNHKVPRSVAIAVEG</sequence>
<dbReference type="InterPro" id="IPR036875">
    <property type="entry name" value="Znf_CCHC_sf"/>
</dbReference>